<dbReference type="Proteomes" id="UP000602510">
    <property type="component" value="Unassembled WGS sequence"/>
</dbReference>
<dbReference type="GO" id="GO:0016740">
    <property type="term" value="F:transferase activity"/>
    <property type="evidence" value="ECO:0007669"/>
    <property type="project" value="UniProtKB-KW"/>
</dbReference>
<organism evidence="2 3">
    <name type="scientific">Phytophthora infestans</name>
    <name type="common">Potato late blight agent</name>
    <name type="synonym">Botrytis infestans</name>
    <dbReference type="NCBI Taxonomy" id="4787"/>
    <lineage>
        <taxon>Eukaryota</taxon>
        <taxon>Sar</taxon>
        <taxon>Stramenopiles</taxon>
        <taxon>Oomycota</taxon>
        <taxon>Peronosporomycetes</taxon>
        <taxon>Peronosporales</taxon>
        <taxon>Peronosporaceae</taxon>
        <taxon>Phytophthora</taxon>
    </lineage>
</organism>
<dbReference type="Pfam" id="PF02458">
    <property type="entry name" value="Transferase"/>
    <property type="match status" value="1"/>
</dbReference>
<gene>
    <name evidence="2" type="ORF">GN244_ATG09702</name>
</gene>
<reference evidence="2" key="1">
    <citation type="submission" date="2020-04" db="EMBL/GenBank/DDBJ databases">
        <title>Hybrid Assembly of Korean Phytophthora infestans isolates.</title>
        <authorList>
            <person name="Prokchorchik M."/>
            <person name="Lee Y."/>
            <person name="Seo J."/>
            <person name="Cho J.-H."/>
            <person name="Park Y.-E."/>
            <person name="Jang D.-C."/>
            <person name="Im J.-S."/>
            <person name="Choi J.-G."/>
            <person name="Park H.-J."/>
            <person name="Lee G.-B."/>
            <person name="Lee Y.-G."/>
            <person name="Hong S.-Y."/>
            <person name="Cho K."/>
            <person name="Sohn K.H."/>
        </authorList>
    </citation>
    <scope>NUCLEOTIDE SEQUENCE</scope>
    <source>
        <strain evidence="2">KR_1_A1</strain>
    </source>
</reference>
<protein>
    <submittedName>
        <fullName evidence="2">Transferase family</fullName>
    </submittedName>
</protein>
<evidence type="ECO:0000313" key="3">
    <source>
        <dbReference type="Proteomes" id="UP000602510"/>
    </source>
</evidence>
<name>A0A833WDG2_PHYIN</name>
<feature type="region of interest" description="Disordered" evidence="1">
    <location>
        <begin position="140"/>
        <end position="159"/>
    </location>
</feature>
<evidence type="ECO:0000313" key="2">
    <source>
        <dbReference type="EMBL" id="KAF4038182.1"/>
    </source>
</evidence>
<accession>A0A833WDG2</accession>
<keyword evidence="2" id="KW-0808">Transferase</keyword>
<keyword evidence="3" id="KW-1185">Reference proteome</keyword>
<dbReference type="InterPro" id="IPR013813">
    <property type="entry name" value="Endoribo_LPSP/chorism_mut-like"/>
</dbReference>
<dbReference type="Gene3D" id="3.30.559.10">
    <property type="entry name" value="Chloramphenicol acetyltransferase-like domain"/>
    <property type="match status" value="2"/>
</dbReference>
<proteinExistence type="predicted"/>
<dbReference type="AlphaFoldDB" id="A0A833WDG2"/>
<dbReference type="PANTHER" id="PTHR43760">
    <property type="entry name" value="ENDORIBONUCLEASE-RELATED"/>
    <property type="match status" value="1"/>
</dbReference>
<comment type="caution">
    <text evidence="2">The sequence shown here is derived from an EMBL/GenBank/DDBJ whole genome shotgun (WGS) entry which is preliminary data.</text>
</comment>
<sequence length="403" mass="44268">MATIATPVEIEGDVLIPLSAMDAVMNTYRVVVLYIYPPPSSEASAFNLDKLQRSFVTLVNEDYPVLVGDLHVHGKTISVKQTPVSRHQGAKGIRFETISISNHTTNDAIDSLSWEFMPKPRAQKEIIAVKGSILADGGWPLDSKDSDDTTKNGPARVPLSSSSMAKLKKLAEGVEAEKTRHIRRKRERFLAKLLSILSSKDKKIAQAPSPPYVSTLDAITALFTVLISQARGHGRSVRVSTAVNGRNRLQPPLPENYSGNAVFHAISTYTNEMLQAANNAVLLPRVARGVRASILERDNAFMRDTIAFISSQSDPVTINDNVHFFFGPDIAFTCWAKMGLYDAEFDGVKPRYAKIPRVQCMDGFVLITEALNGGDGLDVLVCLETTTMGKLKKLYANFECLLD</sequence>
<evidence type="ECO:0000256" key="1">
    <source>
        <dbReference type="SAM" id="MobiDB-lite"/>
    </source>
</evidence>
<dbReference type="EMBL" id="WSZM01000211">
    <property type="protein sequence ID" value="KAF4038182.1"/>
    <property type="molecule type" value="Genomic_DNA"/>
</dbReference>
<dbReference type="InterPro" id="IPR023213">
    <property type="entry name" value="CAT-like_dom_sf"/>
</dbReference>
<dbReference type="PANTHER" id="PTHR43760:SF1">
    <property type="entry name" value="ENDORIBONUCLEASE L-PSP_CHORISMATE MUTASE-LIKE DOMAIN-CONTAINING PROTEIN"/>
    <property type="match status" value="1"/>
</dbReference>